<dbReference type="Pfam" id="PF07589">
    <property type="entry name" value="PEP-CTERM"/>
    <property type="match status" value="1"/>
</dbReference>
<organism evidence="3 4">
    <name type="scientific">Haloferula chungangensis</name>
    <dbReference type="NCBI Taxonomy" id="1048331"/>
    <lineage>
        <taxon>Bacteria</taxon>
        <taxon>Pseudomonadati</taxon>
        <taxon>Verrucomicrobiota</taxon>
        <taxon>Verrucomicrobiia</taxon>
        <taxon>Verrucomicrobiales</taxon>
        <taxon>Verrucomicrobiaceae</taxon>
        <taxon>Haloferula</taxon>
    </lineage>
</organism>
<dbReference type="Proteomes" id="UP001596472">
    <property type="component" value="Unassembled WGS sequence"/>
</dbReference>
<evidence type="ECO:0000313" key="3">
    <source>
        <dbReference type="EMBL" id="MFC7337778.1"/>
    </source>
</evidence>
<evidence type="ECO:0000259" key="2">
    <source>
        <dbReference type="Pfam" id="PF07589"/>
    </source>
</evidence>
<feature type="domain" description="Ice-binding protein C-terminal" evidence="2">
    <location>
        <begin position="225"/>
        <end position="245"/>
    </location>
</feature>
<evidence type="ECO:0000313" key="4">
    <source>
        <dbReference type="Proteomes" id="UP001596472"/>
    </source>
</evidence>
<dbReference type="InterPro" id="IPR013424">
    <property type="entry name" value="Ice-binding_C"/>
</dbReference>
<proteinExistence type="predicted"/>
<keyword evidence="4" id="KW-1185">Reference proteome</keyword>
<name>A0ABW2L7Y2_9BACT</name>
<dbReference type="EMBL" id="JBHTBS010000005">
    <property type="protein sequence ID" value="MFC7337778.1"/>
    <property type="molecule type" value="Genomic_DNA"/>
</dbReference>
<protein>
    <submittedName>
        <fullName evidence="3">PEP-CTERM sorting domain-containing protein</fullName>
    </submittedName>
</protein>
<reference evidence="4" key="1">
    <citation type="journal article" date="2019" name="Int. J. Syst. Evol. Microbiol.">
        <title>The Global Catalogue of Microorganisms (GCM) 10K type strain sequencing project: providing services to taxonomists for standard genome sequencing and annotation.</title>
        <authorList>
            <consortium name="The Broad Institute Genomics Platform"/>
            <consortium name="The Broad Institute Genome Sequencing Center for Infectious Disease"/>
            <person name="Wu L."/>
            <person name="Ma J."/>
        </authorList>
    </citation>
    <scope>NUCLEOTIDE SEQUENCE [LARGE SCALE GENOMIC DNA]</scope>
    <source>
        <strain evidence="4">CGMCC 4.1467</strain>
    </source>
</reference>
<dbReference type="NCBIfam" id="TIGR02595">
    <property type="entry name" value="PEP_CTERM"/>
    <property type="match status" value="1"/>
</dbReference>
<accession>A0ABW2L7Y2</accession>
<feature type="chain" id="PRO_5046793142" evidence="1">
    <location>
        <begin position="29"/>
        <end position="248"/>
    </location>
</feature>
<evidence type="ECO:0000256" key="1">
    <source>
        <dbReference type="SAM" id="SignalP"/>
    </source>
</evidence>
<sequence length="248" mass="26286">MKQPAKKSPIRLSIVTMGLIALSTSAQAAVTVTETVAEENFGNGSLFDTIDEVAYPAVTYSDISFPQKASGSMAQTMTTGNQGINVSMIELMTRFELDPENRDLNLPLTLHVFEVADALAVGLDVPTTTLLTESFTINDMRDTDHLLRIELNPGTSLALAANTSYAFYLDVSDPALEGQFAFLRTTSGDGDGGSIYAGGAFYENGTIKSDGARDAGLALTGTFIVPEPSGVVLIGLGLLCCGRRRRSS</sequence>
<gene>
    <name evidence="3" type="ORF">ACFQY0_11360</name>
</gene>
<dbReference type="RefSeq" id="WP_379712398.1">
    <property type="nucleotide sequence ID" value="NZ_JBHTBS010000005.1"/>
</dbReference>
<feature type="signal peptide" evidence="1">
    <location>
        <begin position="1"/>
        <end position="28"/>
    </location>
</feature>
<keyword evidence="1" id="KW-0732">Signal</keyword>
<comment type="caution">
    <text evidence="3">The sequence shown here is derived from an EMBL/GenBank/DDBJ whole genome shotgun (WGS) entry which is preliminary data.</text>
</comment>